<dbReference type="GO" id="GO:0010181">
    <property type="term" value="F:FMN binding"/>
    <property type="evidence" value="ECO:0007669"/>
    <property type="project" value="InterPro"/>
</dbReference>
<feature type="domain" description="Flavin reductase like" evidence="2">
    <location>
        <begin position="25"/>
        <end position="172"/>
    </location>
</feature>
<dbReference type="EMBL" id="CP012801">
    <property type="protein sequence ID" value="ALJ60047.1"/>
    <property type="molecule type" value="Genomic_DNA"/>
</dbReference>
<dbReference type="PANTHER" id="PTHR43567">
    <property type="entry name" value="FLAVOREDOXIN-RELATED-RELATED"/>
    <property type="match status" value="1"/>
</dbReference>
<accession>A0A0P0GPK3</accession>
<dbReference type="PATRIC" id="fig|246787.4.peg.2900"/>
<dbReference type="Proteomes" id="UP000061809">
    <property type="component" value="Chromosome"/>
</dbReference>
<protein>
    <submittedName>
        <fullName evidence="3">Flavin reductase like domain protein</fullName>
    </submittedName>
</protein>
<evidence type="ECO:0000313" key="4">
    <source>
        <dbReference type="Proteomes" id="UP000061809"/>
    </source>
</evidence>
<dbReference type="InterPro" id="IPR002563">
    <property type="entry name" value="Flavin_Rdtase-like_dom"/>
</dbReference>
<name>A0A0P0GPK3_9BACE</name>
<dbReference type="PANTHER" id="PTHR43567:SF5">
    <property type="entry name" value="HYPOTHETICAL CYTOSOLIC PROTEIN"/>
    <property type="match status" value="1"/>
</dbReference>
<sequence>MYTMKPIAIKDLSENFFEVIGKEWMLVTAGNKDHFNTMTASWGGIGFLWNKSVVYVFIRPERYTFEFIEKSEYFTLSFLGEENRAIHKICGSKSGREVDKVKETGLKPVITEKGNILFEQGRLSLECRKLYTDVMKEDCFIDPSVCKQWYGGAHGGLHHIYVAEITGAWMRE</sequence>
<dbReference type="AlphaFoldDB" id="A0A0P0GPK3"/>
<dbReference type="KEGG" id="bcel:BcellWH2_02808"/>
<comment type="similarity">
    <text evidence="1">Belongs to the flavoredoxin family.</text>
</comment>
<evidence type="ECO:0000256" key="1">
    <source>
        <dbReference type="ARBA" id="ARBA00038054"/>
    </source>
</evidence>
<evidence type="ECO:0000313" key="3">
    <source>
        <dbReference type="EMBL" id="ALJ60047.1"/>
    </source>
</evidence>
<proteinExistence type="inferred from homology"/>
<dbReference type="InterPro" id="IPR052174">
    <property type="entry name" value="Flavoredoxin"/>
</dbReference>
<dbReference type="InterPro" id="IPR012349">
    <property type="entry name" value="Split_barrel_FMN-bd"/>
</dbReference>
<dbReference type="Gene3D" id="2.30.110.10">
    <property type="entry name" value="Electron Transport, Fmn-binding Protein, Chain A"/>
    <property type="match status" value="1"/>
</dbReference>
<reference evidence="3 4" key="1">
    <citation type="journal article" date="2015" name="Science">
        <title>Genetic determinants of in vivo fitness and diet responsiveness in multiple human gut Bacteroides.</title>
        <authorList>
            <person name="Wu M."/>
            <person name="McNulty N.P."/>
            <person name="Rodionov D.A."/>
            <person name="Khoroshkin M.S."/>
            <person name="Griffin N.W."/>
            <person name="Cheng J."/>
            <person name="Latreille P."/>
            <person name="Kerstetter R.A."/>
            <person name="Terrapon N."/>
            <person name="Henrissat B."/>
            <person name="Osterman A.L."/>
            <person name="Gordon J.I."/>
        </authorList>
    </citation>
    <scope>NUCLEOTIDE SEQUENCE [LARGE SCALE GENOMIC DNA]</scope>
    <source>
        <strain evidence="3 4">WH2</strain>
    </source>
</reference>
<dbReference type="SUPFAM" id="SSF50475">
    <property type="entry name" value="FMN-binding split barrel"/>
    <property type="match status" value="1"/>
</dbReference>
<evidence type="ECO:0000259" key="2">
    <source>
        <dbReference type="Pfam" id="PF01613"/>
    </source>
</evidence>
<organism evidence="3 4">
    <name type="scientific">Bacteroides cellulosilyticus</name>
    <dbReference type="NCBI Taxonomy" id="246787"/>
    <lineage>
        <taxon>Bacteria</taxon>
        <taxon>Pseudomonadati</taxon>
        <taxon>Bacteroidota</taxon>
        <taxon>Bacteroidia</taxon>
        <taxon>Bacteroidales</taxon>
        <taxon>Bacteroidaceae</taxon>
        <taxon>Bacteroides</taxon>
    </lineage>
</organism>
<gene>
    <name evidence="3" type="ORF">BcellWH2_02808</name>
</gene>
<dbReference type="Pfam" id="PF01613">
    <property type="entry name" value="Flavin_Reduct"/>
    <property type="match status" value="1"/>
</dbReference>
<dbReference type="GO" id="GO:0016646">
    <property type="term" value="F:oxidoreductase activity, acting on the CH-NH group of donors, NAD or NADP as acceptor"/>
    <property type="evidence" value="ECO:0007669"/>
    <property type="project" value="UniProtKB-ARBA"/>
</dbReference>